<reference evidence="1 2" key="1">
    <citation type="submission" date="2024-08" db="EMBL/GenBank/DDBJ databases">
        <title>The draft genome of Apodemus speciosus.</title>
        <authorList>
            <person name="Nabeshima K."/>
            <person name="Suzuki S."/>
            <person name="Onuma M."/>
        </authorList>
    </citation>
    <scope>NUCLEOTIDE SEQUENCE [LARGE SCALE GENOMIC DNA]</scope>
    <source>
        <strain evidence="1">IB14-021</strain>
    </source>
</reference>
<dbReference type="EMBL" id="BAAFST010000007">
    <property type="protein sequence ID" value="GAB1292347.1"/>
    <property type="molecule type" value="Genomic_DNA"/>
</dbReference>
<accession>A0ABQ0EZ68</accession>
<organism evidence="1 2">
    <name type="scientific">Apodemus speciosus</name>
    <name type="common">Large Japanese field mouse</name>
    <dbReference type="NCBI Taxonomy" id="105296"/>
    <lineage>
        <taxon>Eukaryota</taxon>
        <taxon>Metazoa</taxon>
        <taxon>Chordata</taxon>
        <taxon>Craniata</taxon>
        <taxon>Vertebrata</taxon>
        <taxon>Euteleostomi</taxon>
        <taxon>Mammalia</taxon>
        <taxon>Eutheria</taxon>
        <taxon>Euarchontoglires</taxon>
        <taxon>Glires</taxon>
        <taxon>Rodentia</taxon>
        <taxon>Myomorpha</taxon>
        <taxon>Muroidea</taxon>
        <taxon>Muridae</taxon>
        <taxon>Murinae</taxon>
        <taxon>Apodemus</taxon>
    </lineage>
</organism>
<protein>
    <submittedName>
        <fullName evidence="1">Uncharacterized protein</fullName>
    </submittedName>
</protein>
<dbReference type="Proteomes" id="UP001623349">
    <property type="component" value="Unassembled WGS sequence"/>
</dbReference>
<evidence type="ECO:0000313" key="2">
    <source>
        <dbReference type="Proteomes" id="UP001623349"/>
    </source>
</evidence>
<sequence>MLLYNILLLTVGKNLVPLHSRMGLVKGFFLLQNSFLKTKYNETEAVTSRRDCDLYNKGIF</sequence>
<proteinExistence type="predicted"/>
<evidence type="ECO:0000313" key="1">
    <source>
        <dbReference type="EMBL" id="GAB1292347.1"/>
    </source>
</evidence>
<name>A0ABQ0EZ68_APOSI</name>
<keyword evidence="2" id="KW-1185">Reference proteome</keyword>
<comment type="caution">
    <text evidence="1">The sequence shown here is derived from an EMBL/GenBank/DDBJ whole genome shotgun (WGS) entry which is preliminary data.</text>
</comment>
<gene>
    <name evidence="1" type="ORF">APTSU1_000757800</name>
</gene>